<reference evidence="3 4" key="1">
    <citation type="submission" date="2018-02" db="EMBL/GenBank/DDBJ databases">
        <title>Draft genome of wild Prunus yedoensis var. nudiflora.</title>
        <authorList>
            <person name="Baek S."/>
            <person name="Kim J.-H."/>
            <person name="Choi K."/>
            <person name="Kim G.-B."/>
            <person name="Cho A."/>
            <person name="Jang H."/>
            <person name="Shin C.-H."/>
            <person name="Yu H.-J."/>
            <person name="Mun J.-H."/>
        </authorList>
    </citation>
    <scope>NUCLEOTIDE SEQUENCE [LARGE SCALE GENOMIC DNA]</scope>
    <source>
        <strain evidence="4">cv. Jeju island</strain>
        <tissue evidence="3">Leaf</tissue>
    </source>
</reference>
<sequence>MDPKSSSTEISVEFPTIFRIYKDGRVERLKGTETVPPSTDPETGVRSKDIVLSPESGLSARIFLPKLTDPTRKLPLLVFIHGGAFVIESPYSPLYHNHAALLTSEANVVVLSVNYRRAPEHPLPAAYEDSWEALQWAAAHSNRNGPETWLNDYVDFDRVFVGGDSAGATLTHHVVHRAGIHGLSGAKIVGMILFHPFFGNGKPDKLLEVVFPACNGLDDPRVNPGKDPKLREIGCGRVLIFVAEKDFLRDRAWAYYEALKKSGWGGMVEILESEGEDHVFHLFNPSCDKAVGLVKKVVSFINHKPKL</sequence>
<dbReference type="AlphaFoldDB" id="A0A314Y2B2"/>
<dbReference type="SUPFAM" id="SSF53474">
    <property type="entry name" value="alpha/beta-Hydrolases"/>
    <property type="match status" value="1"/>
</dbReference>
<gene>
    <name evidence="3" type="ORF">Pyn_20876</name>
</gene>
<evidence type="ECO:0000313" key="4">
    <source>
        <dbReference type="Proteomes" id="UP000250321"/>
    </source>
</evidence>
<comment type="similarity">
    <text evidence="1">Belongs to the 'GDXG' lipolytic enzyme family.</text>
</comment>
<dbReference type="EMBL" id="PJQY01001950">
    <property type="protein sequence ID" value="PQP97953.1"/>
    <property type="molecule type" value="Genomic_DNA"/>
</dbReference>
<dbReference type="STRING" id="2094558.A0A314Y2B2"/>
<proteinExistence type="inferred from homology"/>
<dbReference type="OrthoDB" id="408631at2759"/>
<comment type="caution">
    <text evidence="3">The sequence shown here is derived from an EMBL/GenBank/DDBJ whole genome shotgun (WGS) entry which is preliminary data.</text>
</comment>
<evidence type="ECO:0000313" key="3">
    <source>
        <dbReference type="EMBL" id="PQP97953.1"/>
    </source>
</evidence>
<keyword evidence="4" id="KW-1185">Reference proteome</keyword>
<dbReference type="InterPro" id="IPR029058">
    <property type="entry name" value="AB_hydrolase_fold"/>
</dbReference>
<dbReference type="PANTHER" id="PTHR23024">
    <property type="entry name" value="ARYLACETAMIDE DEACETYLASE"/>
    <property type="match status" value="1"/>
</dbReference>
<dbReference type="Gene3D" id="3.40.50.1820">
    <property type="entry name" value="alpha/beta hydrolase"/>
    <property type="match status" value="1"/>
</dbReference>
<dbReference type="Proteomes" id="UP000250321">
    <property type="component" value="Unassembled WGS sequence"/>
</dbReference>
<dbReference type="Pfam" id="PF07859">
    <property type="entry name" value="Abhydrolase_3"/>
    <property type="match status" value="1"/>
</dbReference>
<dbReference type="GO" id="GO:0016787">
    <property type="term" value="F:hydrolase activity"/>
    <property type="evidence" value="ECO:0007669"/>
    <property type="project" value="InterPro"/>
</dbReference>
<dbReference type="InterPro" id="IPR013094">
    <property type="entry name" value="AB_hydrolase_3"/>
</dbReference>
<accession>A0A314Y2B2</accession>
<evidence type="ECO:0000256" key="1">
    <source>
        <dbReference type="ARBA" id="ARBA00010515"/>
    </source>
</evidence>
<dbReference type="PANTHER" id="PTHR23024:SF429">
    <property type="entry name" value="ALPHA_BETA HYDROLASE FOLD PROTEIN"/>
    <property type="match status" value="1"/>
</dbReference>
<feature type="domain" description="Alpha/beta hydrolase fold-3" evidence="2">
    <location>
        <begin position="77"/>
        <end position="281"/>
    </location>
</feature>
<organism evidence="3 4">
    <name type="scientific">Prunus yedoensis var. nudiflora</name>
    <dbReference type="NCBI Taxonomy" id="2094558"/>
    <lineage>
        <taxon>Eukaryota</taxon>
        <taxon>Viridiplantae</taxon>
        <taxon>Streptophyta</taxon>
        <taxon>Embryophyta</taxon>
        <taxon>Tracheophyta</taxon>
        <taxon>Spermatophyta</taxon>
        <taxon>Magnoliopsida</taxon>
        <taxon>eudicotyledons</taxon>
        <taxon>Gunneridae</taxon>
        <taxon>Pentapetalae</taxon>
        <taxon>rosids</taxon>
        <taxon>fabids</taxon>
        <taxon>Rosales</taxon>
        <taxon>Rosaceae</taxon>
        <taxon>Amygdaloideae</taxon>
        <taxon>Amygdaleae</taxon>
        <taxon>Prunus</taxon>
    </lineage>
</organism>
<name>A0A314Y2B2_PRUYE</name>
<evidence type="ECO:0000259" key="2">
    <source>
        <dbReference type="Pfam" id="PF07859"/>
    </source>
</evidence>
<dbReference type="InterPro" id="IPR050466">
    <property type="entry name" value="Carboxylest/Gibb_receptor"/>
</dbReference>
<protein>
    <submittedName>
        <fullName evidence="3">Putative carboxylesterase 5</fullName>
    </submittedName>
</protein>